<reference evidence="1" key="1">
    <citation type="journal article" date="2020" name="Stud. Mycol.">
        <title>101 Dothideomycetes genomes: a test case for predicting lifestyles and emergence of pathogens.</title>
        <authorList>
            <person name="Haridas S."/>
            <person name="Albert R."/>
            <person name="Binder M."/>
            <person name="Bloem J."/>
            <person name="Labutti K."/>
            <person name="Salamov A."/>
            <person name="Andreopoulos B."/>
            <person name="Baker S."/>
            <person name="Barry K."/>
            <person name="Bills G."/>
            <person name="Bluhm B."/>
            <person name="Cannon C."/>
            <person name="Castanera R."/>
            <person name="Culley D."/>
            <person name="Daum C."/>
            <person name="Ezra D."/>
            <person name="Gonzalez J."/>
            <person name="Henrissat B."/>
            <person name="Kuo A."/>
            <person name="Liang C."/>
            <person name="Lipzen A."/>
            <person name="Lutzoni F."/>
            <person name="Magnuson J."/>
            <person name="Mondo S."/>
            <person name="Nolan M."/>
            <person name="Ohm R."/>
            <person name="Pangilinan J."/>
            <person name="Park H.-J."/>
            <person name="Ramirez L."/>
            <person name="Alfaro M."/>
            <person name="Sun H."/>
            <person name="Tritt A."/>
            <person name="Yoshinaga Y."/>
            <person name="Zwiers L.-H."/>
            <person name="Turgeon B."/>
            <person name="Goodwin S."/>
            <person name="Spatafora J."/>
            <person name="Crous P."/>
            <person name="Grigoriev I."/>
        </authorList>
    </citation>
    <scope>NUCLEOTIDE SEQUENCE</scope>
    <source>
        <strain evidence="1">CBS 121739</strain>
    </source>
</reference>
<dbReference type="EMBL" id="ML996588">
    <property type="protein sequence ID" value="KAF2753004.1"/>
    <property type="molecule type" value="Genomic_DNA"/>
</dbReference>
<evidence type="ECO:0000313" key="2">
    <source>
        <dbReference type="Proteomes" id="UP000799437"/>
    </source>
</evidence>
<dbReference type="RefSeq" id="XP_033595455.1">
    <property type="nucleotide sequence ID" value="XM_033747704.1"/>
</dbReference>
<proteinExistence type="predicted"/>
<protein>
    <submittedName>
        <fullName evidence="1">Uncharacterized protein</fullName>
    </submittedName>
</protein>
<name>A0A6A6VTC5_9PEZI</name>
<gene>
    <name evidence="1" type="ORF">EJ05DRAFT_505420</name>
</gene>
<organism evidence="1 2">
    <name type="scientific">Pseudovirgaria hyperparasitica</name>
    <dbReference type="NCBI Taxonomy" id="470096"/>
    <lineage>
        <taxon>Eukaryota</taxon>
        <taxon>Fungi</taxon>
        <taxon>Dikarya</taxon>
        <taxon>Ascomycota</taxon>
        <taxon>Pezizomycotina</taxon>
        <taxon>Dothideomycetes</taxon>
        <taxon>Dothideomycetes incertae sedis</taxon>
        <taxon>Acrospermales</taxon>
        <taxon>Acrospermaceae</taxon>
        <taxon>Pseudovirgaria</taxon>
    </lineage>
</organism>
<sequence length="155" mass="17798">MGCDYVAGLWYNELFSQLAWYYGVIRYENDGRKDAIGDGMTFLRQGFHYTKEWRVSSWSWASYQGEITFLKLDFPEEEHLQDDRALAEILKITIVPENGSDKFGPLASTSITLQGGPFDVISLPPSKYDGGFTPVIDRRRDQNITSTSMMMMMMH</sequence>
<accession>A0A6A6VTC5</accession>
<evidence type="ECO:0000313" key="1">
    <source>
        <dbReference type="EMBL" id="KAF2753004.1"/>
    </source>
</evidence>
<dbReference type="AlphaFoldDB" id="A0A6A6VTC5"/>
<dbReference type="GeneID" id="54488758"/>
<dbReference type="Proteomes" id="UP000799437">
    <property type="component" value="Unassembled WGS sequence"/>
</dbReference>
<keyword evidence="2" id="KW-1185">Reference proteome</keyword>